<evidence type="ECO:0000313" key="1">
    <source>
        <dbReference type="EMBL" id="KAF5803606.1"/>
    </source>
</evidence>
<reference evidence="1" key="1">
    <citation type="journal article" date="2017" name="Nature">
        <title>The sunflower genome provides insights into oil metabolism, flowering and Asterid evolution.</title>
        <authorList>
            <person name="Badouin H."/>
            <person name="Gouzy J."/>
            <person name="Grassa C.J."/>
            <person name="Murat F."/>
            <person name="Staton S.E."/>
            <person name="Cottret L."/>
            <person name="Lelandais-Briere C."/>
            <person name="Owens G.L."/>
            <person name="Carrere S."/>
            <person name="Mayjonade B."/>
            <person name="Legrand L."/>
            <person name="Gill N."/>
            <person name="Kane N.C."/>
            <person name="Bowers J.E."/>
            <person name="Hubner S."/>
            <person name="Bellec A."/>
            <person name="Berard A."/>
            <person name="Berges H."/>
            <person name="Blanchet N."/>
            <person name="Boniface M.C."/>
            <person name="Brunel D."/>
            <person name="Catrice O."/>
            <person name="Chaidir N."/>
            <person name="Claudel C."/>
            <person name="Donnadieu C."/>
            <person name="Faraut T."/>
            <person name="Fievet G."/>
            <person name="Helmstetter N."/>
            <person name="King M."/>
            <person name="Knapp S.J."/>
            <person name="Lai Z."/>
            <person name="Le Paslier M.C."/>
            <person name="Lippi Y."/>
            <person name="Lorenzon L."/>
            <person name="Mandel J.R."/>
            <person name="Marage G."/>
            <person name="Marchand G."/>
            <person name="Marquand E."/>
            <person name="Bret-Mestries E."/>
            <person name="Morien E."/>
            <person name="Nambeesan S."/>
            <person name="Nguyen T."/>
            <person name="Pegot-Espagnet P."/>
            <person name="Pouilly N."/>
            <person name="Raftis F."/>
            <person name="Sallet E."/>
            <person name="Schiex T."/>
            <person name="Thomas J."/>
            <person name="Vandecasteele C."/>
            <person name="Vares D."/>
            <person name="Vear F."/>
            <person name="Vautrin S."/>
            <person name="Crespi M."/>
            <person name="Mangin B."/>
            <person name="Burke J.M."/>
            <person name="Salse J."/>
            <person name="Munos S."/>
            <person name="Vincourt P."/>
            <person name="Rieseberg L.H."/>
            <person name="Langlade N.B."/>
        </authorList>
    </citation>
    <scope>NUCLEOTIDE SEQUENCE</scope>
    <source>
        <tissue evidence="1">Leaves</tissue>
    </source>
</reference>
<reference evidence="1" key="2">
    <citation type="submission" date="2020-06" db="EMBL/GenBank/DDBJ databases">
        <title>Helianthus annuus Genome sequencing and assembly Release 2.</title>
        <authorList>
            <person name="Gouzy J."/>
            <person name="Langlade N."/>
            <person name="Munos S."/>
        </authorList>
    </citation>
    <scope>NUCLEOTIDE SEQUENCE</scope>
    <source>
        <tissue evidence="1">Leaves</tissue>
    </source>
</reference>
<protein>
    <submittedName>
        <fullName evidence="1">Uncharacterized protein</fullName>
    </submittedName>
</protein>
<proteinExistence type="predicted"/>
<accession>A0A9K3IUY9</accession>
<organism evidence="1 2">
    <name type="scientific">Helianthus annuus</name>
    <name type="common">Common sunflower</name>
    <dbReference type="NCBI Taxonomy" id="4232"/>
    <lineage>
        <taxon>Eukaryota</taxon>
        <taxon>Viridiplantae</taxon>
        <taxon>Streptophyta</taxon>
        <taxon>Embryophyta</taxon>
        <taxon>Tracheophyta</taxon>
        <taxon>Spermatophyta</taxon>
        <taxon>Magnoliopsida</taxon>
        <taxon>eudicotyledons</taxon>
        <taxon>Gunneridae</taxon>
        <taxon>Pentapetalae</taxon>
        <taxon>asterids</taxon>
        <taxon>campanulids</taxon>
        <taxon>Asterales</taxon>
        <taxon>Asteraceae</taxon>
        <taxon>Asteroideae</taxon>
        <taxon>Heliantheae alliance</taxon>
        <taxon>Heliantheae</taxon>
        <taxon>Helianthus</taxon>
    </lineage>
</organism>
<sequence>MCFLGRNLDKAPLGPCHGVLLISSFDLTGQTPKTETRSQSYARFRKSPLEAQSWASRNVMARSSTLGPASEN</sequence>
<dbReference type="AlphaFoldDB" id="A0A9K3IUY9"/>
<name>A0A9K3IUY9_HELAN</name>
<dbReference type="Gramene" id="mRNA:HanXRQr2_Chr06g0273351">
    <property type="protein sequence ID" value="CDS:HanXRQr2_Chr06g0273351.1"/>
    <property type="gene ID" value="HanXRQr2_Chr06g0273351"/>
</dbReference>
<dbReference type="Proteomes" id="UP000215914">
    <property type="component" value="Unassembled WGS sequence"/>
</dbReference>
<gene>
    <name evidence="1" type="ORF">HanXRQr2_Chr06g0273351</name>
</gene>
<keyword evidence="2" id="KW-1185">Reference proteome</keyword>
<dbReference type="EMBL" id="MNCJ02000321">
    <property type="protein sequence ID" value="KAF5803606.1"/>
    <property type="molecule type" value="Genomic_DNA"/>
</dbReference>
<evidence type="ECO:0000313" key="2">
    <source>
        <dbReference type="Proteomes" id="UP000215914"/>
    </source>
</evidence>
<comment type="caution">
    <text evidence="1">The sequence shown here is derived from an EMBL/GenBank/DDBJ whole genome shotgun (WGS) entry which is preliminary data.</text>
</comment>